<evidence type="ECO:0000313" key="2">
    <source>
        <dbReference type="Proteomes" id="UP000030104"/>
    </source>
</evidence>
<dbReference type="HOGENOM" id="CLU_108547_0_0_1"/>
<keyword evidence="2" id="KW-1185">Reference proteome</keyword>
<evidence type="ECO:0000313" key="1">
    <source>
        <dbReference type="EMBL" id="KGO71876.1"/>
    </source>
</evidence>
<organism evidence="1 2">
    <name type="scientific">Penicillium italicum</name>
    <name type="common">Blue mold</name>
    <dbReference type="NCBI Taxonomy" id="40296"/>
    <lineage>
        <taxon>Eukaryota</taxon>
        <taxon>Fungi</taxon>
        <taxon>Dikarya</taxon>
        <taxon>Ascomycota</taxon>
        <taxon>Pezizomycotina</taxon>
        <taxon>Eurotiomycetes</taxon>
        <taxon>Eurotiomycetidae</taxon>
        <taxon>Eurotiales</taxon>
        <taxon>Aspergillaceae</taxon>
        <taxon>Penicillium</taxon>
    </lineage>
</organism>
<dbReference type="EMBL" id="JQGA01000916">
    <property type="protein sequence ID" value="KGO71876.1"/>
    <property type="molecule type" value="Genomic_DNA"/>
</dbReference>
<dbReference type="PhylomeDB" id="A0A0A2KY95"/>
<dbReference type="AlphaFoldDB" id="A0A0A2KY95"/>
<dbReference type="Proteomes" id="UP000030104">
    <property type="component" value="Unassembled WGS sequence"/>
</dbReference>
<dbReference type="OMA" id="IAFRFHK"/>
<sequence>MDATYPLTSPSTIFKMPPKQSKTDSRAVTILFKKHKTTVLLMLQPHESLDYTKARLLDALKSREVTEINGDLVPDDSLAIEFGEPVDRADLEKGWKRLQLDASQNESTTVMGAGLQNGHSIAFRFHKATEGQDGGLEMDLDGEDPGWDVIIPSYEEEPEEELGPL</sequence>
<accession>A0A0A2KY95</accession>
<dbReference type="STRING" id="40296.A0A0A2KY95"/>
<dbReference type="OrthoDB" id="5376498at2759"/>
<name>A0A0A2KY95_PENIT</name>
<protein>
    <submittedName>
        <fullName evidence="1">Uncharacterized protein</fullName>
    </submittedName>
</protein>
<gene>
    <name evidence="1" type="ORF">PITC_026080</name>
</gene>
<comment type="caution">
    <text evidence="1">The sequence shown here is derived from an EMBL/GenBank/DDBJ whole genome shotgun (WGS) entry which is preliminary data.</text>
</comment>
<reference evidence="1 2" key="1">
    <citation type="journal article" date="2015" name="Mol. Plant Microbe Interact.">
        <title>Genome, transcriptome, and functional analyses of Penicillium expansum provide new insights into secondary metabolism and pathogenicity.</title>
        <authorList>
            <person name="Ballester A.R."/>
            <person name="Marcet-Houben M."/>
            <person name="Levin E."/>
            <person name="Sela N."/>
            <person name="Selma-Lazaro C."/>
            <person name="Carmona L."/>
            <person name="Wisniewski M."/>
            <person name="Droby S."/>
            <person name="Gonzalez-Candelas L."/>
            <person name="Gabaldon T."/>
        </authorList>
    </citation>
    <scope>NUCLEOTIDE SEQUENCE [LARGE SCALE GENOMIC DNA]</scope>
    <source>
        <strain evidence="1 2">PHI-1</strain>
    </source>
</reference>
<proteinExistence type="predicted"/>